<evidence type="ECO:0000313" key="1">
    <source>
        <dbReference type="EMBL" id="MBI2875672.1"/>
    </source>
</evidence>
<sequence length="126" mass="14262">MSFAWVEYLSVAEALVRQRGTLADVEACCRAAISRAYYAAYCAARNHARDVEGLVLTQTGDDHRQCLRHYRQAADVAHQELGELLFRLRRHRTQADYADTMQDAVSRAYAACQGARRVFALLQALR</sequence>
<dbReference type="Proteomes" id="UP000769766">
    <property type="component" value="Unassembled WGS sequence"/>
</dbReference>
<comment type="caution">
    <text evidence="1">The sequence shown here is derived from an EMBL/GenBank/DDBJ whole genome shotgun (WGS) entry which is preliminary data.</text>
</comment>
<dbReference type="Gene3D" id="1.20.120.330">
    <property type="entry name" value="Nucleotidyltransferases domain 2"/>
    <property type="match status" value="1"/>
</dbReference>
<gene>
    <name evidence="1" type="ORF">HYY20_02185</name>
</gene>
<proteinExistence type="predicted"/>
<evidence type="ECO:0000313" key="2">
    <source>
        <dbReference type="Proteomes" id="UP000769766"/>
    </source>
</evidence>
<dbReference type="EMBL" id="JACPRF010000064">
    <property type="protein sequence ID" value="MBI2875672.1"/>
    <property type="molecule type" value="Genomic_DNA"/>
</dbReference>
<organism evidence="1 2">
    <name type="scientific">Tectimicrobiota bacterium</name>
    <dbReference type="NCBI Taxonomy" id="2528274"/>
    <lineage>
        <taxon>Bacteria</taxon>
        <taxon>Pseudomonadati</taxon>
        <taxon>Nitrospinota/Tectimicrobiota group</taxon>
        <taxon>Candidatus Tectimicrobiota</taxon>
    </lineage>
</organism>
<accession>A0A932CM30</accession>
<dbReference type="AlphaFoldDB" id="A0A932CM30"/>
<name>A0A932CM30_UNCTE</name>
<evidence type="ECO:0008006" key="3">
    <source>
        <dbReference type="Google" id="ProtNLM"/>
    </source>
</evidence>
<reference evidence="1" key="1">
    <citation type="submission" date="2020-07" db="EMBL/GenBank/DDBJ databases">
        <title>Huge and variable diversity of episymbiotic CPR bacteria and DPANN archaea in groundwater ecosystems.</title>
        <authorList>
            <person name="He C.Y."/>
            <person name="Keren R."/>
            <person name="Whittaker M."/>
            <person name="Farag I.F."/>
            <person name="Doudna J."/>
            <person name="Cate J.H.D."/>
            <person name="Banfield J.F."/>
        </authorList>
    </citation>
    <scope>NUCLEOTIDE SEQUENCE</scope>
    <source>
        <strain evidence="1">NC_groundwater_672_Ag_B-0.1um_62_36</strain>
    </source>
</reference>
<protein>
    <recommendedName>
        <fullName evidence="3">HEPN domain-containing protein</fullName>
    </recommendedName>
</protein>